<keyword evidence="7" id="KW-0560">Oxidoreductase</keyword>
<evidence type="ECO:0000256" key="3">
    <source>
        <dbReference type="ARBA" id="ARBA00006743"/>
    </source>
</evidence>
<dbReference type="GO" id="GO:0071949">
    <property type="term" value="F:FAD binding"/>
    <property type="evidence" value="ECO:0007669"/>
    <property type="project" value="TreeGrafter"/>
</dbReference>
<dbReference type="AlphaFoldDB" id="A0A9N8VB96"/>
<evidence type="ECO:0000256" key="2">
    <source>
        <dbReference type="ARBA" id="ARBA00004777"/>
    </source>
</evidence>
<dbReference type="Proteomes" id="UP000789706">
    <property type="component" value="Unassembled WGS sequence"/>
</dbReference>
<keyword evidence="6" id="KW-0521">NADP</keyword>
<dbReference type="GO" id="GO:0005829">
    <property type="term" value="C:cytosol"/>
    <property type="evidence" value="ECO:0007669"/>
    <property type="project" value="TreeGrafter"/>
</dbReference>
<evidence type="ECO:0000259" key="9">
    <source>
        <dbReference type="Pfam" id="PF21895"/>
    </source>
</evidence>
<evidence type="ECO:0000256" key="6">
    <source>
        <dbReference type="ARBA" id="ARBA00022857"/>
    </source>
</evidence>
<keyword evidence="11" id="KW-1185">Reference proteome</keyword>
<accession>A0A9N8VB96</accession>
<organism evidence="10 11">
    <name type="scientific">Diversispora eburnea</name>
    <dbReference type="NCBI Taxonomy" id="1213867"/>
    <lineage>
        <taxon>Eukaryota</taxon>
        <taxon>Fungi</taxon>
        <taxon>Fungi incertae sedis</taxon>
        <taxon>Mucoromycota</taxon>
        <taxon>Glomeromycotina</taxon>
        <taxon>Glomeromycetes</taxon>
        <taxon>Diversisporales</taxon>
        <taxon>Diversisporaceae</taxon>
        <taxon>Diversispora</taxon>
    </lineage>
</organism>
<keyword evidence="4" id="KW-0285">Flavoprotein</keyword>
<dbReference type="GO" id="GO:0009086">
    <property type="term" value="P:methionine biosynthetic process"/>
    <property type="evidence" value="ECO:0007669"/>
    <property type="project" value="TreeGrafter"/>
</dbReference>
<sequence>MSSKMDEALTKPRNVTHTLYKLYNWLQMGMIDLNPEFQRGTFNTLKSTIQRYFIRKTIGIKQSHLVDSVLNNFYVPPVIFSCKKLDSKRWMRVCIDGKQRLTAIRNRQLVRPSILTKFGAYNVINEFYRFMDNEIPHLSPSDGNITKRYYKALNGSKRSLTEVERELFDCIEYYDLTLHQEQEIFSRVQLGVALTPAEKLQAISSPMADFAHAIYTQHPSISAIMDTKRARPFQLITQSLHMIESEPEKFNATPAMITKFLKEDREVPESLKTLANQVYRTIEEMIEDDSELFHRENKLAPVEFVFLTYMIAKYPGLPIFQYQNRLLAMKKHVRAKHDDIRFNNKVYDTLKKFIDNMEFEYVSAHNVSTIYPTPTGIQYLYDRMERMYRLGPEFIDITWNAGGTSSQLTSEITATAQSVYGLETVMHLTCTNMPKEKIDKALRDAKECGCQNILALRGDPPKGSDRWEACEGGFSNAIDLVRYIRAEYGDYFGICVAGYCEGHVDNPDKDDDLRRLKQKVDAGADFIVTQLFYDEDLFLTWVKKCRAIGITCPIIPGVLPIQNYSTFKRIVTLSNTSVPQYVLEDLEPIKHDDSAVKEYGIQLTVKMIKKMYANGISGFHFYTMNLERSTRLILEELKFVAPVENAKPLPWCPSLSVKRKMENVRPIFWRNRTKSYITRTEAWDEFPNGRWGDSRSPDGYGISLKHSIKEAHRLWGYPTKLTEIYDLFVQYCNGEINSLPWSDQTLAQETEIIKDRLAHINSLGYLTINSQPAVNGARSDDKVFGWGPKNGYVYQKSYLEIFVSPDQLDALTSRIARDPLITFYAVNKQGDLKTNTQSEGPNAVTWGVFPGKEIIQPTIVEAVSFMAWKDEAFELWNEWAKIYEPGSISNTLISEIAETWYLINIVHNNFHDSEGIFAIFEDNYSNDLLDADR</sequence>
<comment type="pathway">
    <text evidence="2 8">One-carbon metabolism; tetrahydrofolate interconversion.</text>
</comment>
<evidence type="ECO:0000256" key="1">
    <source>
        <dbReference type="ARBA" id="ARBA00001974"/>
    </source>
</evidence>
<dbReference type="FunFam" id="3.20.20.220:FF:000002">
    <property type="entry name" value="Methylenetetrahydrofolate reductase"/>
    <property type="match status" value="1"/>
</dbReference>
<dbReference type="Pfam" id="PF02219">
    <property type="entry name" value="MTHFR"/>
    <property type="match status" value="1"/>
</dbReference>
<comment type="caution">
    <text evidence="10">The sequence shown here is derived from an EMBL/GenBank/DDBJ whole genome shotgun (WGS) entry which is preliminary data.</text>
</comment>
<reference evidence="10" key="1">
    <citation type="submission" date="2021-06" db="EMBL/GenBank/DDBJ databases">
        <authorList>
            <person name="Kallberg Y."/>
            <person name="Tangrot J."/>
            <person name="Rosling A."/>
        </authorList>
    </citation>
    <scope>NUCLEOTIDE SEQUENCE</scope>
    <source>
        <strain evidence="10">AZ414A</strain>
    </source>
</reference>
<dbReference type="InterPro" id="IPR029041">
    <property type="entry name" value="FAD-linked_oxidoreductase-like"/>
</dbReference>
<dbReference type="SUPFAM" id="SSF51730">
    <property type="entry name" value="FAD-linked oxidoreductase"/>
    <property type="match status" value="1"/>
</dbReference>
<dbReference type="OrthoDB" id="16284at2759"/>
<name>A0A9N8VB96_9GLOM</name>
<evidence type="ECO:0000256" key="5">
    <source>
        <dbReference type="ARBA" id="ARBA00022827"/>
    </source>
</evidence>
<evidence type="ECO:0000256" key="4">
    <source>
        <dbReference type="ARBA" id="ARBA00022630"/>
    </source>
</evidence>
<dbReference type="PANTHER" id="PTHR45754">
    <property type="entry name" value="METHYLENETETRAHYDROFOLATE REDUCTASE"/>
    <property type="match status" value="1"/>
</dbReference>
<dbReference type="EMBL" id="CAJVPK010000065">
    <property type="protein sequence ID" value="CAG8441426.1"/>
    <property type="molecule type" value="Genomic_DNA"/>
</dbReference>
<dbReference type="InterPro" id="IPR053806">
    <property type="entry name" value="MTHFR_C"/>
</dbReference>
<dbReference type="NCBIfam" id="TIGR00677">
    <property type="entry name" value="fadh2_euk"/>
    <property type="match status" value="1"/>
</dbReference>
<dbReference type="CDD" id="cd00537">
    <property type="entry name" value="MTHFR"/>
    <property type="match status" value="1"/>
</dbReference>
<evidence type="ECO:0000313" key="11">
    <source>
        <dbReference type="Proteomes" id="UP000789706"/>
    </source>
</evidence>
<dbReference type="GO" id="GO:0035999">
    <property type="term" value="P:tetrahydrofolate interconversion"/>
    <property type="evidence" value="ECO:0007669"/>
    <property type="project" value="TreeGrafter"/>
</dbReference>
<dbReference type="PANTHER" id="PTHR45754:SF3">
    <property type="entry name" value="METHYLENETETRAHYDROFOLATE REDUCTASE (NADPH)"/>
    <property type="match status" value="1"/>
</dbReference>
<evidence type="ECO:0000313" key="10">
    <source>
        <dbReference type="EMBL" id="CAG8441426.1"/>
    </source>
</evidence>
<protein>
    <submittedName>
        <fullName evidence="10">1444_t:CDS:1</fullName>
    </submittedName>
</protein>
<evidence type="ECO:0000256" key="7">
    <source>
        <dbReference type="ARBA" id="ARBA00023002"/>
    </source>
</evidence>
<dbReference type="GO" id="GO:0004489">
    <property type="term" value="F:methylenetetrahydrofolate reductase [NAD(P)H] activity"/>
    <property type="evidence" value="ECO:0007669"/>
    <property type="project" value="InterPro"/>
</dbReference>
<keyword evidence="5" id="KW-0274">FAD</keyword>
<comment type="similarity">
    <text evidence="3">Belongs to the methylenetetrahydrofolate reductase family.</text>
</comment>
<gene>
    <name evidence="10" type="ORF">DEBURN_LOCUS1473</name>
</gene>
<dbReference type="Pfam" id="PF21895">
    <property type="entry name" value="MTHFR_C"/>
    <property type="match status" value="1"/>
</dbReference>
<comment type="cofactor">
    <cofactor evidence="1">
        <name>FAD</name>
        <dbReference type="ChEBI" id="CHEBI:57692"/>
    </cofactor>
</comment>
<dbReference type="InterPro" id="IPR003171">
    <property type="entry name" value="Mehydrof_redctse-like"/>
</dbReference>
<proteinExistence type="inferred from homology"/>
<dbReference type="Gene3D" id="3.20.20.220">
    <property type="match status" value="1"/>
</dbReference>
<feature type="domain" description="MTHFR SAM-binding regulatory" evidence="9">
    <location>
        <begin position="647"/>
        <end position="925"/>
    </location>
</feature>
<evidence type="ECO:0000256" key="8">
    <source>
        <dbReference type="RuleBase" id="RU004254"/>
    </source>
</evidence>
<dbReference type="InterPro" id="IPR004621">
    <property type="entry name" value="Fadh2_euk"/>
</dbReference>